<keyword evidence="3" id="KW-1185">Reference proteome</keyword>
<keyword evidence="1" id="KW-1133">Transmembrane helix</keyword>
<dbReference type="Proteomes" id="UP000008370">
    <property type="component" value="Unassembled WGS sequence"/>
</dbReference>
<evidence type="ECO:0000313" key="3">
    <source>
        <dbReference type="Proteomes" id="UP000008370"/>
    </source>
</evidence>
<proteinExistence type="predicted"/>
<evidence type="ECO:0000256" key="1">
    <source>
        <dbReference type="SAM" id="Phobius"/>
    </source>
</evidence>
<reference evidence="2 3" key="1">
    <citation type="journal article" date="2012" name="BMC Genomics">
        <title>Comparative genomics of the white-rot fungi, Phanerochaete carnosa and P. chrysosporium, to elucidate the genetic basis of the distinct wood types they colonize.</title>
        <authorList>
            <person name="Suzuki H."/>
            <person name="MacDonald J."/>
            <person name="Syed K."/>
            <person name="Salamov A."/>
            <person name="Hori C."/>
            <person name="Aerts A."/>
            <person name="Henrissat B."/>
            <person name="Wiebenga A."/>
            <person name="vanKuyk P.A."/>
            <person name="Barry K."/>
            <person name="Lindquist E."/>
            <person name="LaButti K."/>
            <person name="Lapidus A."/>
            <person name="Lucas S."/>
            <person name="Coutinho P."/>
            <person name="Gong Y."/>
            <person name="Samejima M."/>
            <person name="Mahadevan R."/>
            <person name="Abou-Zaid M."/>
            <person name="de Vries R.P."/>
            <person name="Igarashi K."/>
            <person name="Yadav J.S."/>
            <person name="Grigoriev I.V."/>
            <person name="Master E.R."/>
        </authorList>
    </citation>
    <scope>NUCLEOTIDE SEQUENCE [LARGE SCALE GENOMIC DNA]</scope>
    <source>
        <strain evidence="2 3">HHB-10118-sp</strain>
    </source>
</reference>
<gene>
    <name evidence="2" type="ORF">PHACADRAFT_260795</name>
</gene>
<name>K5WQ06_PHACS</name>
<dbReference type="GeneID" id="18917818"/>
<sequence>MLPPVYIPCSKDRTLLAVLSVLFVAELSGLSCIYATVIFNFSLDDKYFMTSASLFFIAYW</sequence>
<feature type="transmembrane region" description="Helical" evidence="1">
    <location>
        <begin position="15"/>
        <end position="39"/>
    </location>
</feature>
<dbReference type="RefSeq" id="XP_007398769.1">
    <property type="nucleotide sequence ID" value="XM_007398707.1"/>
</dbReference>
<dbReference type="HOGENOM" id="CLU_2942559_0_0_1"/>
<accession>K5WQ06</accession>
<dbReference type="EMBL" id="JH930475">
    <property type="protein sequence ID" value="EKM52422.1"/>
    <property type="molecule type" value="Genomic_DNA"/>
</dbReference>
<keyword evidence="1" id="KW-0472">Membrane</keyword>
<dbReference type="KEGG" id="pco:PHACADRAFT_260795"/>
<dbReference type="InParanoid" id="K5WQ06"/>
<dbReference type="AlphaFoldDB" id="K5WQ06"/>
<protein>
    <submittedName>
        <fullName evidence="2">Uncharacterized protein</fullName>
    </submittedName>
</protein>
<keyword evidence="1" id="KW-0812">Transmembrane</keyword>
<evidence type="ECO:0000313" key="2">
    <source>
        <dbReference type="EMBL" id="EKM52422.1"/>
    </source>
</evidence>
<organism evidence="2 3">
    <name type="scientific">Phanerochaete carnosa (strain HHB-10118-sp)</name>
    <name type="common">White-rot fungus</name>
    <name type="synonym">Peniophora carnosa</name>
    <dbReference type="NCBI Taxonomy" id="650164"/>
    <lineage>
        <taxon>Eukaryota</taxon>
        <taxon>Fungi</taxon>
        <taxon>Dikarya</taxon>
        <taxon>Basidiomycota</taxon>
        <taxon>Agaricomycotina</taxon>
        <taxon>Agaricomycetes</taxon>
        <taxon>Polyporales</taxon>
        <taxon>Phanerochaetaceae</taxon>
        <taxon>Phanerochaete</taxon>
    </lineage>
</organism>